<sequence>MIAAARRMAEAMTLALPQEESISERWVADYRAATGGGDVLTESQGTAADAWATLFDEIAGIAGGDLGAIRDRVQRQADEIGTGYRMPGESEERAWPVSPVPLLIPEADWSGIAEGVAQRARLMDMLLADIYGAQKLAREGHIPAALITGNPYFMRPMVGLTPPGGRHLTFYAVDIARGPDGEWRVLADHLRAPVGAGYALENRLAVSRVLGGLQTRLNIQRLAAFFSAVRAGLGAMCHRADPRIGLLTPGRYNPSYAEQAHLARYLGLLLVEGDDLAVHEDRLYVRTIEGLKRVDALWRQLNPRLLDPLAFDPRSQIGVPGLIDAMAAGDVVVANSPGSGVLESNAVSAFLPRLASALLGEPLKLPNIATWWCGQQPEFDHVRAALDTMVIAPAFETLPPGLEGVGPRAAAELDAKARKQLLEDMARRPMDYVGQEVVRVSTMPTVDAKGALVPRPFTVRVFAACDAHGQWQVMPGGFARIGRHEDSRAVVIGEGTWSADVSIVATRPVEPVTLLQSGDQVRIRRNPGTLPSRVADNLFWLGRYLERGEAILGLVRAAIGGSIDADGGAALAPATIDKLGRLLIKGSAAARRAESGAADIVNLAHAALDDIAEEDSVRSLLSRARAIGEVSRDRLAIDFWRLLDAGYPGDSSMNARASVLQQRFAALMGLAAEHMGRTAAWNFHDMGRRVERAMSVARLARTFAGGPKATVDDLSTLLELTNSQIGYRQRYQTGVALLPVRDLVLLDTSNPRGLPFQVERICRTLRELPKLDDDGVPEDQEARAAALAATVVITPVEAFDAAALTRIEERLMGISDAISRRFFLQGSEPLRAHGLTLA</sequence>
<dbReference type="InterPro" id="IPR051680">
    <property type="entry name" value="ATP-dep_Glu-Cys_Ligase-2"/>
</dbReference>
<evidence type="ECO:0000259" key="1">
    <source>
        <dbReference type="Pfam" id="PF04168"/>
    </source>
</evidence>
<proteinExistence type="predicted"/>
<dbReference type="Pfam" id="PF14403">
    <property type="entry name" value="CP_ATPgrasp_2"/>
    <property type="match status" value="1"/>
</dbReference>
<dbReference type="HOGENOM" id="CLU_013951_0_0_5"/>
<dbReference type="InterPro" id="IPR007296">
    <property type="entry name" value="DUF403"/>
</dbReference>
<organism evidence="3 4">
    <name type="scientific">Sphingomonas sanxanigenens DSM 19645 = NX02</name>
    <dbReference type="NCBI Taxonomy" id="1123269"/>
    <lineage>
        <taxon>Bacteria</taxon>
        <taxon>Pseudomonadati</taxon>
        <taxon>Pseudomonadota</taxon>
        <taxon>Alphaproteobacteria</taxon>
        <taxon>Sphingomonadales</taxon>
        <taxon>Sphingomonadaceae</taxon>
        <taxon>Sphingomonas</taxon>
    </lineage>
</organism>
<dbReference type="eggNOG" id="COG2307">
    <property type="taxonomic scope" value="Bacteria"/>
</dbReference>
<feature type="domain" description="Circularly permuted ATP-grasp type 2" evidence="2">
    <location>
        <begin position="101"/>
        <end position="481"/>
    </location>
</feature>
<dbReference type="STRING" id="1123269.NX02_27470"/>
<accession>W0AN09</accession>
<evidence type="ECO:0000313" key="4">
    <source>
        <dbReference type="Proteomes" id="UP000018851"/>
    </source>
</evidence>
<dbReference type="PANTHER" id="PTHR34595:SF2">
    <property type="entry name" value="BLR2978 PROTEIN"/>
    <property type="match status" value="1"/>
</dbReference>
<dbReference type="AlphaFoldDB" id="W0AN09"/>
<dbReference type="PATRIC" id="fig|1123269.5.peg.5391"/>
<dbReference type="eggNOG" id="COG2308">
    <property type="taxonomic scope" value="Bacteria"/>
</dbReference>
<feature type="domain" description="DUF403" evidence="1">
    <location>
        <begin position="530"/>
        <end position="823"/>
    </location>
</feature>
<evidence type="ECO:0000313" key="3">
    <source>
        <dbReference type="EMBL" id="AHE57080.1"/>
    </source>
</evidence>
<dbReference type="Pfam" id="PF04168">
    <property type="entry name" value="Alpha-E"/>
    <property type="match status" value="1"/>
</dbReference>
<dbReference type="Proteomes" id="UP000018851">
    <property type="component" value="Chromosome"/>
</dbReference>
<dbReference type="KEGG" id="ssan:NX02_27470"/>
<dbReference type="EMBL" id="CP006644">
    <property type="protein sequence ID" value="AHE57080.1"/>
    <property type="molecule type" value="Genomic_DNA"/>
</dbReference>
<keyword evidence="4" id="KW-1185">Reference proteome</keyword>
<dbReference type="InterPro" id="IPR025841">
    <property type="entry name" value="CP_ATPgrasp_2"/>
</dbReference>
<protein>
    <submittedName>
        <fullName evidence="3">Uncharacterized protein</fullName>
    </submittedName>
</protein>
<dbReference type="Gene3D" id="3.40.50.11290">
    <property type="match status" value="1"/>
</dbReference>
<dbReference type="SUPFAM" id="SSF56059">
    <property type="entry name" value="Glutathione synthetase ATP-binding domain-like"/>
    <property type="match status" value="1"/>
</dbReference>
<reference evidence="3 4" key="1">
    <citation type="submission" date="2013-07" db="EMBL/GenBank/DDBJ databases">
        <title>Completed genome of Sphingomonas sanxanigenens NX02.</title>
        <authorList>
            <person name="Ma T."/>
            <person name="Huang H."/>
            <person name="Wu M."/>
            <person name="Li X."/>
            <person name="Li G."/>
        </authorList>
    </citation>
    <scope>NUCLEOTIDE SEQUENCE [LARGE SCALE GENOMIC DNA]</scope>
    <source>
        <strain evidence="3 4">NX02</strain>
    </source>
</reference>
<evidence type="ECO:0000259" key="2">
    <source>
        <dbReference type="Pfam" id="PF14403"/>
    </source>
</evidence>
<dbReference type="PANTHER" id="PTHR34595">
    <property type="entry name" value="BLR5612 PROTEIN"/>
    <property type="match status" value="1"/>
</dbReference>
<name>W0AN09_9SPHN</name>
<gene>
    <name evidence="3" type="ORF">NX02_27470</name>
</gene>